<name>B8IQS3_METNO</name>
<reference evidence="1 2" key="1">
    <citation type="submission" date="2009-01" db="EMBL/GenBank/DDBJ databases">
        <title>Complete sequence of chromosome of Methylobacterium nodulans ORS 2060.</title>
        <authorList>
            <consortium name="US DOE Joint Genome Institute"/>
            <person name="Lucas S."/>
            <person name="Copeland A."/>
            <person name="Lapidus A."/>
            <person name="Glavina del Rio T."/>
            <person name="Dalin E."/>
            <person name="Tice H."/>
            <person name="Bruce D."/>
            <person name="Goodwin L."/>
            <person name="Pitluck S."/>
            <person name="Sims D."/>
            <person name="Brettin T."/>
            <person name="Detter J.C."/>
            <person name="Han C."/>
            <person name="Larimer F."/>
            <person name="Land M."/>
            <person name="Hauser L."/>
            <person name="Kyrpides N."/>
            <person name="Ivanova N."/>
            <person name="Marx C.J."/>
            <person name="Richardson P."/>
        </authorList>
    </citation>
    <scope>NUCLEOTIDE SEQUENCE [LARGE SCALE GENOMIC DNA]</scope>
    <source>
        <strain evidence="2">LMG 21967 / CNCM I-2342 / ORS 2060</strain>
    </source>
</reference>
<proteinExistence type="predicted"/>
<evidence type="ECO:0000313" key="2">
    <source>
        <dbReference type="Proteomes" id="UP000008207"/>
    </source>
</evidence>
<organism evidence="1 2">
    <name type="scientific">Methylobacterium nodulans (strain LMG 21967 / CNCM I-2342 / ORS 2060)</name>
    <dbReference type="NCBI Taxonomy" id="460265"/>
    <lineage>
        <taxon>Bacteria</taxon>
        <taxon>Pseudomonadati</taxon>
        <taxon>Pseudomonadota</taxon>
        <taxon>Alphaproteobacteria</taxon>
        <taxon>Hyphomicrobiales</taxon>
        <taxon>Methylobacteriaceae</taxon>
        <taxon>Methylobacterium</taxon>
    </lineage>
</organism>
<accession>B8IQS3</accession>
<dbReference type="EMBL" id="CP001349">
    <property type="protein sequence ID" value="ACL62368.1"/>
    <property type="molecule type" value="Genomic_DNA"/>
</dbReference>
<gene>
    <name evidence="1" type="ordered locus">Mnod_7635</name>
</gene>
<dbReference type="RefSeq" id="WP_015933921.1">
    <property type="nucleotide sequence ID" value="NC_011894.1"/>
</dbReference>
<dbReference type="HOGENOM" id="CLU_177484_1_0_5"/>
<keyword evidence="2" id="KW-1185">Reference proteome</keyword>
<dbReference type="OrthoDB" id="7864523at2"/>
<protein>
    <submittedName>
        <fullName evidence="1">Uncharacterized protein</fullName>
    </submittedName>
</protein>
<sequence>MIEDREIEYSALSGPVTQAGVTVIVKIFRFLGTDDPWTLEVVDHEGGSTVWDETFPTERSAYEAFRNALAEEGIGSFLEPAETRH</sequence>
<dbReference type="Proteomes" id="UP000008207">
    <property type="component" value="Chromosome"/>
</dbReference>
<dbReference type="KEGG" id="mno:Mnod_7635"/>
<evidence type="ECO:0000313" key="1">
    <source>
        <dbReference type="EMBL" id="ACL62368.1"/>
    </source>
</evidence>
<dbReference type="STRING" id="460265.Mnod_7635"/>
<dbReference type="eggNOG" id="ENOG5033BFV">
    <property type="taxonomic scope" value="Bacteria"/>
</dbReference>
<dbReference type="AlphaFoldDB" id="B8IQS3"/>